<gene>
    <name evidence="3" type="ORF">B9Q03_08865</name>
</gene>
<evidence type="ECO:0000256" key="1">
    <source>
        <dbReference type="SAM" id="Coils"/>
    </source>
</evidence>
<proteinExistence type="predicted"/>
<dbReference type="Proteomes" id="UP000240322">
    <property type="component" value="Unassembled WGS sequence"/>
</dbReference>
<reference evidence="3 4" key="1">
    <citation type="submission" date="2017-04" db="EMBL/GenBank/DDBJ databases">
        <title>Novel microbial lineages endemic to geothermal iron-oxide mats fill important gaps in the evolutionary history of Archaea.</title>
        <authorList>
            <person name="Jay Z.J."/>
            <person name="Beam J.P."/>
            <person name="Dlakic M."/>
            <person name="Rusch D.B."/>
            <person name="Kozubal M.A."/>
            <person name="Inskeep W.P."/>
        </authorList>
    </citation>
    <scope>NUCLEOTIDE SEQUENCE [LARGE SCALE GENOMIC DNA]</scope>
    <source>
        <strain evidence="3">OSP_D</strain>
    </source>
</reference>
<feature type="coiled-coil region" evidence="1">
    <location>
        <begin position="13"/>
        <end position="40"/>
    </location>
</feature>
<protein>
    <submittedName>
        <fullName evidence="3">Uncharacterized protein</fullName>
    </submittedName>
</protein>
<feature type="compositionally biased region" description="Basic and acidic residues" evidence="2">
    <location>
        <begin position="105"/>
        <end position="120"/>
    </location>
</feature>
<sequence length="237" mass="26231">MGALEDMSKIPFVDELELQADTAEKEAGSLREAAGQLRSQAELCDRKAESLTKLAEGYRKAAQLIKESVKDIPQEIVEESMEDILERAKLAVEGASVTLAGRAPGDGRRDEGRGGGEGGRRGAALLSGQAKKWQFTMGDTVYADFLSNDAGTLRVDFRYPVTDESEVYRTILKNVLPSYKEKGAQYRMEMDEEKNIRALFADNLEPWMLIDLEKLLEKAIHSDVKEGKASLSKGRVE</sequence>
<evidence type="ECO:0000313" key="4">
    <source>
        <dbReference type="Proteomes" id="UP000240322"/>
    </source>
</evidence>
<name>A0A2R6ARF0_9ARCH</name>
<organism evidence="3 4">
    <name type="scientific">Candidatus Marsarchaeota G2 archaeon OSP_D</name>
    <dbReference type="NCBI Taxonomy" id="1978157"/>
    <lineage>
        <taxon>Archaea</taxon>
        <taxon>Candidatus Marsarchaeota</taxon>
        <taxon>Candidatus Marsarchaeota group 2</taxon>
    </lineage>
</organism>
<comment type="caution">
    <text evidence="3">The sequence shown here is derived from an EMBL/GenBank/DDBJ whole genome shotgun (WGS) entry which is preliminary data.</text>
</comment>
<evidence type="ECO:0000313" key="3">
    <source>
        <dbReference type="EMBL" id="PSN88964.1"/>
    </source>
</evidence>
<dbReference type="EMBL" id="NEXE01000107">
    <property type="protein sequence ID" value="PSN88964.1"/>
    <property type="molecule type" value="Genomic_DNA"/>
</dbReference>
<keyword evidence="1" id="KW-0175">Coiled coil</keyword>
<dbReference type="AlphaFoldDB" id="A0A2R6ARF0"/>
<accession>A0A2R6ARF0</accession>
<feature type="region of interest" description="Disordered" evidence="2">
    <location>
        <begin position="99"/>
        <end position="122"/>
    </location>
</feature>
<evidence type="ECO:0000256" key="2">
    <source>
        <dbReference type="SAM" id="MobiDB-lite"/>
    </source>
</evidence>